<evidence type="ECO:0000313" key="2">
    <source>
        <dbReference type="EMBL" id="MEQ2427398.1"/>
    </source>
</evidence>
<dbReference type="Proteomes" id="UP001454086">
    <property type="component" value="Unassembled WGS sequence"/>
</dbReference>
<dbReference type="EMBL" id="JBBMFM010000103">
    <property type="protein sequence ID" value="MEQ2427398.1"/>
    <property type="molecule type" value="Genomic_DNA"/>
</dbReference>
<sequence>MKICTYCKSEIEDSCLQCPNCGAAEFVHKCPVCGNSYRGETCPECTMQAISEVVESVAALTGRMKDMIGEAETKGKVGVKGDVKAKGEAETKGDMEDGKAEAVTGKTGHIKTVPKHPTRTHSTRMQSADTGTERRKESLFARIIRYILLGIFFYFLFLVIIAILVAVYIAITGNMPGFVMGLSS</sequence>
<comment type="caution">
    <text evidence="2">The sequence shown here is derived from an EMBL/GenBank/DDBJ whole genome shotgun (WGS) entry which is preliminary data.</text>
</comment>
<reference evidence="2 3" key="1">
    <citation type="submission" date="2024-03" db="EMBL/GenBank/DDBJ databases">
        <title>Human intestinal bacterial collection.</title>
        <authorList>
            <person name="Pauvert C."/>
            <person name="Hitch T.C.A."/>
            <person name="Clavel T."/>
        </authorList>
    </citation>
    <scope>NUCLEOTIDE SEQUENCE [LARGE SCALE GENOMIC DNA]</scope>
    <source>
        <strain evidence="2 3">CLA-SR-H021</strain>
    </source>
</reference>
<proteinExistence type="predicted"/>
<feature type="region of interest" description="Disordered" evidence="1">
    <location>
        <begin position="110"/>
        <end position="131"/>
    </location>
</feature>
<evidence type="ECO:0000256" key="1">
    <source>
        <dbReference type="SAM" id="MobiDB-lite"/>
    </source>
</evidence>
<accession>A0ABV1DCB5</accession>
<protein>
    <submittedName>
        <fullName evidence="2">Zinc ribbon domain-containing protein</fullName>
    </submittedName>
</protein>
<name>A0ABV1DCB5_9FIRM</name>
<organism evidence="2 3">
    <name type="scientific">Enterocloster hominis</name>
    <name type="common">ex Hitch et al. 2024</name>
    <dbReference type="NCBI Taxonomy" id="1917870"/>
    <lineage>
        <taxon>Bacteria</taxon>
        <taxon>Bacillati</taxon>
        <taxon>Bacillota</taxon>
        <taxon>Clostridia</taxon>
        <taxon>Lachnospirales</taxon>
        <taxon>Lachnospiraceae</taxon>
        <taxon>Enterocloster</taxon>
    </lineage>
</organism>
<feature type="compositionally biased region" description="Basic residues" evidence="1">
    <location>
        <begin position="110"/>
        <end position="122"/>
    </location>
</feature>
<evidence type="ECO:0000313" key="3">
    <source>
        <dbReference type="Proteomes" id="UP001454086"/>
    </source>
</evidence>
<keyword evidence="3" id="KW-1185">Reference proteome</keyword>
<dbReference type="RefSeq" id="WP_008721038.1">
    <property type="nucleotide sequence ID" value="NZ_JBBMFM010000103.1"/>
</dbReference>
<gene>
    <name evidence="2" type="ORF">WMQ36_20740</name>
</gene>